<dbReference type="Proteomes" id="UP000614058">
    <property type="component" value="Unassembled WGS sequence"/>
</dbReference>
<dbReference type="SUPFAM" id="SSF54637">
    <property type="entry name" value="Thioesterase/thiol ester dehydrase-isomerase"/>
    <property type="match status" value="1"/>
</dbReference>
<dbReference type="RefSeq" id="WP_200523019.1">
    <property type="nucleotide sequence ID" value="NZ_JAEHNZ010000003.1"/>
</dbReference>
<gene>
    <name evidence="2" type="ORF">JDW22_10530</name>
</gene>
<dbReference type="Pfam" id="PF09500">
    <property type="entry name" value="YiiD_C"/>
    <property type="match status" value="1"/>
</dbReference>
<evidence type="ECO:0000313" key="2">
    <source>
        <dbReference type="EMBL" id="MBK0396997.1"/>
    </source>
</evidence>
<evidence type="ECO:0000313" key="3">
    <source>
        <dbReference type="Proteomes" id="UP000614058"/>
    </source>
</evidence>
<organism evidence="2 3">
    <name type="scientific">Kingella bonacorsii</name>
    <dbReference type="NCBI Taxonomy" id="2796361"/>
    <lineage>
        <taxon>Bacteria</taxon>
        <taxon>Pseudomonadati</taxon>
        <taxon>Pseudomonadota</taxon>
        <taxon>Betaproteobacteria</taxon>
        <taxon>Neisseriales</taxon>
        <taxon>Neisseriaceae</taxon>
        <taxon>Kingella</taxon>
    </lineage>
</organism>
<comment type="caution">
    <text evidence="2">The sequence shown here is derived from an EMBL/GenBank/DDBJ whole genome shotgun (WGS) entry which is preliminary data.</text>
</comment>
<protein>
    <submittedName>
        <fullName evidence="2">YiiD C-terminal domain-containing protein</fullName>
    </submittedName>
</protein>
<dbReference type="Gene3D" id="3.10.129.10">
    <property type="entry name" value="Hotdog Thioesterase"/>
    <property type="match status" value="1"/>
</dbReference>
<dbReference type="InterPro" id="IPR012660">
    <property type="entry name" value="YiiD_C"/>
</dbReference>
<keyword evidence="3" id="KW-1185">Reference proteome</keyword>
<name>A0ABS1BUR8_9NEIS</name>
<dbReference type="InterPro" id="IPR029069">
    <property type="entry name" value="HotDog_dom_sf"/>
</dbReference>
<dbReference type="NCBIfam" id="TIGR02447">
    <property type="entry name" value="yiiD_Cterm"/>
    <property type="match status" value="1"/>
</dbReference>
<reference evidence="2 3" key="1">
    <citation type="journal article" date="2021" name="Pathogens">
        <title>Isolation and Characterization of Kingella bonacorsii sp. nov., A Novel Kingella Species Detected in a Stable Periodontitis Subject.</title>
        <authorList>
            <person name="Antezack A."/>
            <person name="Boxberger M."/>
            <person name="Rolland C."/>
            <person name="Monnet-Corti V."/>
            <person name="La Scola B."/>
        </authorList>
    </citation>
    <scope>NUCLEOTIDE SEQUENCE [LARGE SCALE GENOMIC DNA]</scope>
    <source>
        <strain evidence="2 3">Marseille-Q4569</strain>
    </source>
</reference>
<evidence type="ECO:0000259" key="1">
    <source>
        <dbReference type="Pfam" id="PF09500"/>
    </source>
</evidence>
<dbReference type="EMBL" id="JAEHNZ010000003">
    <property type="protein sequence ID" value="MBK0396997.1"/>
    <property type="molecule type" value="Genomic_DNA"/>
</dbReference>
<proteinExistence type="predicted"/>
<accession>A0ABS1BUR8</accession>
<sequence length="145" mass="15352">MTAQQLQDFLHRCIPATAALHIRVVSCSADGVALLMPHAPNRNHKNTVFGGSTALGATVCGWALVHLNCPEAAGNIVIQSSEIRYTAPAHGDLLLSVRSPDAAEWAHCREMLARRGKGKINLAVSGFSDGVLAAEWAGRYVVLAA</sequence>
<feature type="domain" description="Thioesterase putative" evidence="1">
    <location>
        <begin position="4"/>
        <end position="143"/>
    </location>
</feature>